<feature type="domain" description="Ferrous iron transporter FeoA-like" evidence="2">
    <location>
        <begin position="1"/>
        <end position="72"/>
    </location>
</feature>
<evidence type="ECO:0000313" key="3">
    <source>
        <dbReference type="EMBL" id="HJC87585.1"/>
    </source>
</evidence>
<dbReference type="GO" id="GO:0046914">
    <property type="term" value="F:transition metal ion binding"/>
    <property type="evidence" value="ECO:0007669"/>
    <property type="project" value="InterPro"/>
</dbReference>
<dbReference type="EMBL" id="DWVS01000153">
    <property type="protein sequence ID" value="HJC87585.1"/>
    <property type="molecule type" value="Genomic_DNA"/>
</dbReference>
<proteinExistence type="predicted"/>
<dbReference type="SMART" id="SM00899">
    <property type="entry name" value="FeoA"/>
    <property type="match status" value="1"/>
</dbReference>
<accession>A0A9D2TSJ7</accession>
<reference evidence="3" key="1">
    <citation type="journal article" date="2021" name="PeerJ">
        <title>Extensive microbial diversity within the chicken gut microbiome revealed by metagenomics and culture.</title>
        <authorList>
            <person name="Gilroy R."/>
            <person name="Ravi A."/>
            <person name="Getino M."/>
            <person name="Pursley I."/>
            <person name="Horton D.L."/>
            <person name="Alikhan N.F."/>
            <person name="Baker D."/>
            <person name="Gharbi K."/>
            <person name="Hall N."/>
            <person name="Watson M."/>
            <person name="Adriaenssens E.M."/>
            <person name="Foster-Nyarko E."/>
            <person name="Jarju S."/>
            <person name="Secka A."/>
            <person name="Antonio M."/>
            <person name="Oren A."/>
            <person name="Chaudhuri R.R."/>
            <person name="La Ragione R."/>
            <person name="Hildebrand F."/>
            <person name="Pallen M.J."/>
        </authorList>
    </citation>
    <scope>NUCLEOTIDE SEQUENCE</scope>
    <source>
        <strain evidence="3">ChiBcec1-1630</strain>
    </source>
</reference>
<name>A0A9D2TSJ7_9FIRM</name>
<gene>
    <name evidence="3" type="ORF">H9926_06200</name>
</gene>
<sequence length="82" mass="9080">MTLYEGKVGKQYLVEDMETPEEVTRRLQALGLIEGTPLKLLNRKKKGALILYVRGTRLALGKDISSRILVKETGANPQAAPE</sequence>
<dbReference type="PANTHER" id="PTHR43151:SF1">
    <property type="entry name" value="SSR2333 PROTEIN"/>
    <property type="match status" value="1"/>
</dbReference>
<dbReference type="InterPro" id="IPR053184">
    <property type="entry name" value="FeoA-like"/>
</dbReference>
<evidence type="ECO:0000313" key="4">
    <source>
        <dbReference type="Proteomes" id="UP000823922"/>
    </source>
</evidence>
<dbReference type="Proteomes" id="UP000823922">
    <property type="component" value="Unassembled WGS sequence"/>
</dbReference>
<evidence type="ECO:0000256" key="1">
    <source>
        <dbReference type="ARBA" id="ARBA00023004"/>
    </source>
</evidence>
<dbReference type="PANTHER" id="PTHR43151">
    <property type="entry name" value="FEOA FAMILY PROTEIN"/>
    <property type="match status" value="1"/>
</dbReference>
<dbReference type="Pfam" id="PF04023">
    <property type="entry name" value="FeoA"/>
    <property type="match status" value="1"/>
</dbReference>
<dbReference type="InterPro" id="IPR008988">
    <property type="entry name" value="Transcriptional_repressor_C"/>
</dbReference>
<dbReference type="AlphaFoldDB" id="A0A9D2TSJ7"/>
<protein>
    <submittedName>
        <fullName evidence="3">Ferrous iron transport protein A</fullName>
    </submittedName>
</protein>
<keyword evidence="1" id="KW-0408">Iron</keyword>
<dbReference type="Gene3D" id="2.30.30.90">
    <property type="match status" value="1"/>
</dbReference>
<reference evidence="3" key="2">
    <citation type="submission" date="2021-04" db="EMBL/GenBank/DDBJ databases">
        <authorList>
            <person name="Gilroy R."/>
        </authorList>
    </citation>
    <scope>NUCLEOTIDE SEQUENCE</scope>
    <source>
        <strain evidence="3">ChiBcec1-1630</strain>
    </source>
</reference>
<comment type="caution">
    <text evidence="3">The sequence shown here is derived from an EMBL/GenBank/DDBJ whole genome shotgun (WGS) entry which is preliminary data.</text>
</comment>
<dbReference type="InterPro" id="IPR007167">
    <property type="entry name" value="Fe-transptr_FeoA-like"/>
</dbReference>
<dbReference type="SUPFAM" id="SSF50037">
    <property type="entry name" value="C-terminal domain of transcriptional repressors"/>
    <property type="match status" value="1"/>
</dbReference>
<dbReference type="InterPro" id="IPR038157">
    <property type="entry name" value="FeoA_core_dom"/>
</dbReference>
<organism evidence="3 4">
    <name type="scientific">Candidatus Eisenbergiella intestinigallinarum</name>
    <dbReference type="NCBI Taxonomy" id="2838549"/>
    <lineage>
        <taxon>Bacteria</taxon>
        <taxon>Bacillati</taxon>
        <taxon>Bacillota</taxon>
        <taxon>Clostridia</taxon>
        <taxon>Lachnospirales</taxon>
        <taxon>Lachnospiraceae</taxon>
        <taxon>Eisenbergiella</taxon>
    </lineage>
</organism>
<evidence type="ECO:0000259" key="2">
    <source>
        <dbReference type="SMART" id="SM00899"/>
    </source>
</evidence>